<organism evidence="2 3">
    <name type="scientific">Strigomonas culicis</name>
    <dbReference type="NCBI Taxonomy" id="28005"/>
    <lineage>
        <taxon>Eukaryota</taxon>
        <taxon>Discoba</taxon>
        <taxon>Euglenozoa</taxon>
        <taxon>Kinetoplastea</taxon>
        <taxon>Metakinetoplastina</taxon>
        <taxon>Trypanosomatida</taxon>
        <taxon>Trypanosomatidae</taxon>
        <taxon>Strigomonadinae</taxon>
        <taxon>Strigomonas</taxon>
    </lineage>
</organism>
<feature type="transmembrane region" description="Helical" evidence="1">
    <location>
        <begin position="115"/>
        <end position="137"/>
    </location>
</feature>
<comment type="caution">
    <text evidence="2">The sequence shown here is derived from an EMBL/GenBank/DDBJ whole genome shotgun (WGS) entry which is preliminary data.</text>
</comment>
<name>S9TME1_9TRYP</name>
<keyword evidence="1" id="KW-0472">Membrane</keyword>
<sequence>MFEVNGQQRRELRVGRTRRLPRRGAVPRIRAAPLAVRRVTAGRAAARQRRATPRLVAIRACGCAAWRRARGVAVAGAARVAARRLRRLPFCLALRRSVVAAAVVVPVMFVPSSFFLFLVVIVVVVVVLLAAAVVAAVAPPPRPVLRLLLFLVFTRVCNRVHFFLQLLTRIAVVGHGRLRVPVGPAPRGAMAAAALLAELKLDARIRVRRGAAACSMRCIVLPVPVHLVWLVASRICLVAAAAAIDVERNGSERIRCIGPTFAGAAMRPHRRYRPTRFVIPPTRARLAVVISMILFSFISIHRRFTELRVAARCCAVGGGLPCFHIRQQRGFRRIRATRRTVHVAGIEWGHNRTGGVTTTEWHHRRQ</sequence>
<dbReference type="EMBL" id="ATMH01010453">
    <property type="protein sequence ID" value="EPY17503.1"/>
    <property type="molecule type" value="Genomic_DNA"/>
</dbReference>
<keyword evidence="1" id="KW-1133">Transmembrane helix</keyword>
<feature type="transmembrane region" description="Helical" evidence="1">
    <location>
        <begin position="88"/>
        <end position="109"/>
    </location>
</feature>
<keyword evidence="1" id="KW-0812">Transmembrane</keyword>
<dbReference type="AlphaFoldDB" id="S9TME1"/>
<protein>
    <submittedName>
        <fullName evidence="2">Uncharacterized protein</fullName>
    </submittedName>
</protein>
<evidence type="ECO:0000313" key="2">
    <source>
        <dbReference type="EMBL" id="EPY17503.1"/>
    </source>
</evidence>
<dbReference type="Proteomes" id="UP000015354">
    <property type="component" value="Unassembled WGS sequence"/>
</dbReference>
<evidence type="ECO:0000256" key="1">
    <source>
        <dbReference type="SAM" id="Phobius"/>
    </source>
</evidence>
<feature type="transmembrane region" description="Helical" evidence="1">
    <location>
        <begin position="144"/>
        <end position="164"/>
    </location>
</feature>
<keyword evidence="3" id="KW-1185">Reference proteome</keyword>
<accession>S9TME1</accession>
<proteinExistence type="predicted"/>
<evidence type="ECO:0000313" key="3">
    <source>
        <dbReference type="Proteomes" id="UP000015354"/>
    </source>
</evidence>
<gene>
    <name evidence="2" type="ORF">STCU_10593</name>
</gene>
<reference evidence="2 3" key="1">
    <citation type="journal article" date="2013" name="PLoS ONE">
        <title>Predicting the Proteins of Angomonas deanei, Strigomonas culicis and Their Respective Endosymbionts Reveals New Aspects of the Trypanosomatidae Family.</title>
        <authorList>
            <person name="Motta M.C."/>
            <person name="Martins A.C."/>
            <person name="de Souza S.S."/>
            <person name="Catta-Preta C.M."/>
            <person name="Silva R."/>
            <person name="Klein C.C."/>
            <person name="de Almeida L.G."/>
            <person name="de Lima Cunha O."/>
            <person name="Ciapina L.P."/>
            <person name="Brocchi M."/>
            <person name="Colabardini A.C."/>
            <person name="de Araujo Lima B."/>
            <person name="Machado C.R."/>
            <person name="de Almeida Soares C.M."/>
            <person name="Probst C.M."/>
            <person name="de Menezes C.B."/>
            <person name="Thompson C.E."/>
            <person name="Bartholomeu D.C."/>
            <person name="Gradia D.F."/>
            <person name="Pavoni D.P."/>
            <person name="Grisard E.C."/>
            <person name="Fantinatti-Garboggini F."/>
            <person name="Marchini F.K."/>
            <person name="Rodrigues-Luiz G.F."/>
            <person name="Wagner G."/>
            <person name="Goldman G.H."/>
            <person name="Fietto J.L."/>
            <person name="Elias M.C."/>
            <person name="Goldman M.H."/>
            <person name="Sagot M.F."/>
            <person name="Pereira M."/>
            <person name="Stoco P.H."/>
            <person name="de Mendonca-Neto R.P."/>
            <person name="Teixeira S.M."/>
            <person name="Maciel T.E."/>
            <person name="de Oliveira Mendes T.A."/>
            <person name="Urmenyi T.P."/>
            <person name="de Souza W."/>
            <person name="Schenkman S."/>
            <person name="de Vasconcelos A.T."/>
        </authorList>
    </citation>
    <scope>NUCLEOTIDE SEQUENCE [LARGE SCALE GENOMIC DNA]</scope>
</reference>